<dbReference type="PANTHER" id="PTHR30489">
    <property type="entry name" value="LIPOPROTEIN-RELEASING SYSTEM TRANSMEMBRANE PROTEIN LOLE"/>
    <property type="match status" value="1"/>
</dbReference>
<evidence type="ECO:0000313" key="11">
    <source>
        <dbReference type="Proteomes" id="UP000218767"/>
    </source>
</evidence>
<comment type="similarity">
    <text evidence="2">Belongs to the ABC-4 integral membrane protein family. LolC/E subfamily.</text>
</comment>
<proteinExistence type="inferred from homology"/>
<gene>
    <name evidence="10" type="ORF">COB20_06145</name>
</gene>
<evidence type="ECO:0000256" key="6">
    <source>
        <dbReference type="ARBA" id="ARBA00023136"/>
    </source>
</evidence>
<evidence type="ECO:0000256" key="7">
    <source>
        <dbReference type="SAM" id="Phobius"/>
    </source>
</evidence>
<sequence>MLKPFSVFVGLRYTLARKRNFFLSFVSLISMLGVSLGVMILIVALSVMNGSIDTLRADALKSVPHVTVAGDRVTTNWNELANIALSSPNVISAAPYLEGEANILYQGNNRFVSLRGVEGVLEADVVDNPSSRYRDLLMALSETENGIILGAQLAGSLGIVSSADLSVTALGSLLARNLADTEGFTVVGFADFGAYGNSDTALINLAQAQQLFALNSASQLQLRLRVDDVFNAKAIAEDLFADYPDLSVQSWDEAQASLFNALRMEKVLTSFMLLMIVVVGAVNIVSTLVMVVADKGADVAILRTMGASRSTIMKIFVVQGLVAGFLGTLIGAILGTLLAANITDISLVLERIINSLASDSNRYFISHLQTQIDWGEVALICIAALTISFLATLYPAYRASKIQAAEVLRYE</sequence>
<feature type="domain" description="ABC3 transporter permease C-terminal" evidence="8">
    <location>
        <begin position="271"/>
        <end position="403"/>
    </location>
</feature>
<feature type="transmembrane region" description="Helical" evidence="7">
    <location>
        <begin position="271"/>
        <end position="294"/>
    </location>
</feature>
<dbReference type="Pfam" id="PF02687">
    <property type="entry name" value="FtsX"/>
    <property type="match status" value="1"/>
</dbReference>
<dbReference type="InterPro" id="IPR025857">
    <property type="entry name" value="MacB_PCD"/>
</dbReference>
<dbReference type="EMBL" id="NVUL01000026">
    <property type="protein sequence ID" value="PCI78845.1"/>
    <property type="molecule type" value="Genomic_DNA"/>
</dbReference>
<evidence type="ECO:0000259" key="8">
    <source>
        <dbReference type="Pfam" id="PF02687"/>
    </source>
</evidence>
<keyword evidence="3" id="KW-1003">Cell membrane</keyword>
<reference evidence="11" key="1">
    <citation type="submission" date="2017-08" db="EMBL/GenBank/DDBJ databases">
        <title>A dynamic microbial community with high functional redundancy inhabits the cold, oxic subseafloor aquifer.</title>
        <authorList>
            <person name="Tully B.J."/>
            <person name="Wheat C.G."/>
            <person name="Glazer B.T."/>
            <person name="Huber J.A."/>
        </authorList>
    </citation>
    <scope>NUCLEOTIDE SEQUENCE [LARGE SCALE GENOMIC DNA]</scope>
</reference>
<dbReference type="InterPro" id="IPR051447">
    <property type="entry name" value="Lipoprotein-release_system"/>
</dbReference>
<dbReference type="PANTHER" id="PTHR30489:SF0">
    <property type="entry name" value="LIPOPROTEIN-RELEASING SYSTEM TRANSMEMBRANE PROTEIN LOLE"/>
    <property type="match status" value="1"/>
</dbReference>
<dbReference type="Proteomes" id="UP000218767">
    <property type="component" value="Unassembled WGS sequence"/>
</dbReference>
<evidence type="ECO:0000256" key="1">
    <source>
        <dbReference type="ARBA" id="ARBA00004651"/>
    </source>
</evidence>
<evidence type="ECO:0000256" key="5">
    <source>
        <dbReference type="ARBA" id="ARBA00022989"/>
    </source>
</evidence>
<feature type="transmembrane region" description="Helical" evidence="7">
    <location>
        <begin position="377"/>
        <end position="397"/>
    </location>
</feature>
<dbReference type="GO" id="GO:0098797">
    <property type="term" value="C:plasma membrane protein complex"/>
    <property type="evidence" value="ECO:0007669"/>
    <property type="project" value="TreeGrafter"/>
</dbReference>
<dbReference type="Pfam" id="PF12704">
    <property type="entry name" value="MacB_PCD"/>
    <property type="match status" value="1"/>
</dbReference>
<dbReference type="GO" id="GO:0044874">
    <property type="term" value="P:lipoprotein localization to outer membrane"/>
    <property type="evidence" value="ECO:0007669"/>
    <property type="project" value="TreeGrafter"/>
</dbReference>
<keyword evidence="10" id="KW-0449">Lipoprotein</keyword>
<dbReference type="InterPro" id="IPR003838">
    <property type="entry name" value="ABC3_permease_C"/>
</dbReference>
<keyword evidence="5 7" id="KW-1133">Transmembrane helix</keyword>
<comment type="subcellular location">
    <subcellularLocation>
        <location evidence="1">Cell membrane</location>
        <topology evidence="1">Multi-pass membrane protein</topology>
    </subcellularLocation>
</comment>
<keyword evidence="6 7" id="KW-0472">Membrane</keyword>
<dbReference type="AlphaFoldDB" id="A0A2A4X9V4"/>
<name>A0A2A4X9V4_9GAMM</name>
<feature type="domain" description="MacB-like periplasmic core" evidence="9">
    <location>
        <begin position="27"/>
        <end position="239"/>
    </location>
</feature>
<evidence type="ECO:0000256" key="4">
    <source>
        <dbReference type="ARBA" id="ARBA00022692"/>
    </source>
</evidence>
<keyword evidence="4 7" id="KW-0812">Transmembrane</keyword>
<accession>A0A2A4X9V4</accession>
<protein>
    <submittedName>
        <fullName evidence="10">Lipoprotein-releasing system transmembrane subunit LolC</fullName>
    </submittedName>
</protein>
<evidence type="ECO:0000256" key="2">
    <source>
        <dbReference type="ARBA" id="ARBA00005236"/>
    </source>
</evidence>
<comment type="caution">
    <text evidence="10">The sequence shown here is derived from an EMBL/GenBank/DDBJ whole genome shotgun (WGS) entry which is preliminary data.</text>
</comment>
<evidence type="ECO:0000259" key="9">
    <source>
        <dbReference type="Pfam" id="PF12704"/>
    </source>
</evidence>
<feature type="transmembrane region" description="Helical" evidence="7">
    <location>
        <begin position="315"/>
        <end position="340"/>
    </location>
</feature>
<evidence type="ECO:0000313" key="10">
    <source>
        <dbReference type="EMBL" id="PCI78845.1"/>
    </source>
</evidence>
<evidence type="ECO:0000256" key="3">
    <source>
        <dbReference type="ARBA" id="ARBA00022475"/>
    </source>
</evidence>
<organism evidence="10 11">
    <name type="scientific">SAR86 cluster bacterium</name>
    <dbReference type="NCBI Taxonomy" id="2030880"/>
    <lineage>
        <taxon>Bacteria</taxon>
        <taxon>Pseudomonadati</taxon>
        <taxon>Pseudomonadota</taxon>
        <taxon>Gammaproteobacteria</taxon>
        <taxon>SAR86 cluster</taxon>
    </lineage>
</organism>
<feature type="transmembrane region" description="Helical" evidence="7">
    <location>
        <begin position="21"/>
        <end position="48"/>
    </location>
</feature>